<dbReference type="Gene3D" id="3.40.50.2300">
    <property type="match status" value="1"/>
</dbReference>
<dbReference type="SUPFAM" id="SSF52172">
    <property type="entry name" value="CheY-like"/>
    <property type="match status" value="1"/>
</dbReference>
<proteinExistence type="predicted"/>
<comment type="caution">
    <text evidence="3">The sequence shown here is derived from an EMBL/GenBank/DDBJ whole genome shotgun (WGS) entry which is preliminary data.</text>
</comment>
<evidence type="ECO:0000256" key="1">
    <source>
        <dbReference type="ARBA" id="ARBA00022553"/>
    </source>
</evidence>
<name>X0V267_9ZZZZ</name>
<sequence length="86" mass="9454">MARILIVDDHPAMVKTLGAVVGCHGHETLGAYGGQEALDMIKADRPDIVLLDLMMPDMDGFETLRRLRAMPQGKELPVIVITAREE</sequence>
<dbReference type="InterPro" id="IPR001789">
    <property type="entry name" value="Sig_transdc_resp-reg_receiver"/>
</dbReference>
<organism evidence="3">
    <name type="scientific">marine sediment metagenome</name>
    <dbReference type="NCBI Taxonomy" id="412755"/>
    <lineage>
        <taxon>unclassified sequences</taxon>
        <taxon>metagenomes</taxon>
        <taxon>ecological metagenomes</taxon>
    </lineage>
</organism>
<dbReference type="GO" id="GO:0000160">
    <property type="term" value="P:phosphorelay signal transduction system"/>
    <property type="evidence" value="ECO:0007669"/>
    <property type="project" value="InterPro"/>
</dbReference>
<protein>
    <recommendedName>
        <fullName evidence="2">Response regulatory domain-containing protein</fullName>
    </recommendedName>
</protein>
<keyword evidence="1" id="KW-0597">Phosphoprotein</keyword>
<dbReference type="InterPro" id="IPR050595">
    <property type="entry name" value="Bact_response_regulator"/>
</dbReference>
<feature type="domain" description="Response regulatory" evidence="2">
    <location>
        <begin position="3"/>
        <end position="86"/>
    </location>
</feature>
<dbReference type="EMBL" id="BARS01010543">
    <property type="protein sequence ID" value="GAF94745.1"/>
    <property type="molecule type" value="Genomic_DNA"/>
</dbReference>
<feature type="non-terminal residue" evidence="3">
    <location>
        <position position="86"/>
    </location>
</feature>
<gene>
    <name evidence="3" type="ORF">S01H1_19505</name>
</gene>
<dbReference type="Pfam" id="PF00072">
    <property type="entry name" value="Response_reg"/>
    <property type="match status" value="1"/>
</dbReference>
<evidence type="ECO:0000259" key="2">
    <source>
        <dbReference type="PROSITE" id="PS50110"/>
    </source>
</evidence>
<dbReference type="PROSITE" id="PS50110">
    <property type="entry name" value="RESPONSE_REGULATORY"/>
    <property type="match status" value="1"/>
</dbReference>
<dbReference type="InterPro" id="IPR011006">
    <property type="entry name" value="CheY-like_superfamily"/>
</dbReference>
<dbReference type="PANTHER" id="PTHR44591">
    <property type="entry name" value="STRESS RESPONSE REGULATOR PROTEIN 1"/>
    <property type="match status" value="1"/>
</dbReference>
<dbReference type="SMART" id="SM00448">
    <property type="entry name" value="REC"/>
    <property type="match status" value="1"/>
</dbReference>
<evidence type="ECO:0000313" key="3">
    <source>
        <dbReference type="EMBL" id="GAF94745.1"/>
    </source>
</evidence>
<dbReference type="AlphaFoldDB" id="X0V267"/>
<dbReference type="PANTHER" id="PTHR44591:SF3">
    <property type="entry name" value="RESPONSE REGULATORY DOMAIN-CONTAINING PROTEIN"/>
    <property type="match status" value="1"/>
</dbReference>
<reference evidence="3" key="1">
    <citation type="journal article" date="2014" name="Front. Microbiol.">
        <title>High frequency of phylogenetically diverse reductive dehalogenase-homologous genes in deep subseafloor sedimentary metagenomes.</title>
        <authorList>
            <person name="Kawai M."/>
            <person name="Futagami T."/>
            <person name="Toyoda A."/>
            <person name="Takaki Y."/>
            <person name="Nishi S."/>
            <person name="Hori S."/>
            <person name="Arai W."/>
            <person name="Tsubouchi T."/>
            <person name="Morono Y."/>
            <person name="Uchiyama I."/>
            <person name="Ito T."/>
            <person name="Fujiyama A."/>
            <person name="Inagaki F."/>
            <person name="Takami H."/>
        </authorList>
    </citation>
    <scope>NUCLEOTIDE SEQUENCE</scope>
    <source>
        <strain evidence="3">Expedition CK06-06</strain>
    </source>
</reference>
<accession>X0V267</accession>